<reference evidence="1 2" key="1">
    <citation type="submission" date="2017-10" db="EMBL/GenBank/DDBJ databases">
        <title>Draft genome sequence of cellulolytic Actinomyces sp CtC72 isolated from cattle rumen fluid.</title>
        <authorList>
            <person name="Joshi A.J."/>
            <person name="Vasudevan G."/>
            <person name="Lanjekar V.B."/>
            <person name="Hivarkar S."/>
            <person name="Engineer A."/>
            <person name="Pore S.D."/>
            <person name="Dhakephalkar P.K."/>
            <person name="Dagar S."/>
        </authorList>
    </citation>
    <scope>NUCLEOTIDE SEQUENCE [LARGE SCALE GENOMIC DNA]</scope>
    <source>
        <strain evidence="2">CtC72</strain>
    </source>
</reference>
<sequence>MRRPVVLPSALAALVPDDGPLLGAVPLADDDSRWAVATVRFLTVVGPGGVELHRGWHEVEHGRWNAETATFILSWTDESQPPLELVVTETVSRGERDMTVDVAPFARALRQGVESALVHAVTDVLPGGRRVTVSVRRDVDGRLYTTSNLPARVNSRLEAADRAALEALFRRVRDGVGLPTG</sequence>
<name>A0ABX4MAF7_9ACTO</name>
<gene>
    <name evidence="1" type="ORF">BW737_011570</name>
</gene>
<proteinExistence type="predicted"/>
<dbReference type="EMBL" id="MTPX02000060">
    <property type="protein sequence ID" value="PHP52173.1"/>
    <property type="molecule type" value="Genomic_DNA"/>
</dbReference>
<accession>A0ABX4MAF7</accession>
<organism evidence="1 2">
    <name type="scientific">Actinomyces ruminis</name>
    <dbReference type="NCBI Taxonomy" id="1937003"/>
    <lineage>
        <taxon>Bacteria</taxon>
        <taxon>Bacillati</taxon>
        <taxon>Actinomycetota</taxon>
        <taxon>Actinomycetes</taxon>
        <taxon>Actinomycetales</taxon>
        <taxon>Actinomycetaceae</taxon>
        <taxon>Actinomyces</taxon>
    </lineage>
</organism>
<evidence type="ECO:0000313" key="2">
    <source>
        <dbReference type="Proteomes" id="UP000194577"/>
    </source>
</evidence>
<comment type="caution">
    <text evidence="1">The sequence shown here is derived from an EMBL/GenBank/DDBJ whole genome shotgun (WGS) entry which is preliminary data.</text>
</comment>
<evidence type="ECO:0000313" key="1">
    <source>
        <dbReference type="EMBL" id="PHP52173.1"/>
    </source>
</evidence>
<dbReference type="Proteomes" id="UP000194577">
    <property type="component" value="Unassembled WGS sequence"/>
</dbReference>
<keyword evidence="2" id="KW-1185">Reference proteome</keyword>
<protein>
    <submittedName>
        <fullName evidence="1">Uncharacterized protein</fullName>
    </submittedName>
</protein>